<reference evidence="2 3" key="1">
    <citation type="submission" date="2018-09" db="EMBL/GenBank/DDBJ databases">
        <title>Genomic investigation of the strawberry pathogen Phytophthora fragariae indicates pathogenicity is determined by transcriptional variation in three key races.</title>
        <authorList>
            <person name="Adams T.M."/>
            <person name="Armitage A.D."/>
            <person name="Sobczyk M.K."/>
            <person name="Bates H.J."/>
            <person name="Dunwell J.M."/>
            <person name="Nellist C.F."/>
            <person name="Harrison R.J."/>
        </authorList>
    </citation>
    <scope>NUCLEOTIDE SEQUENCE [LARGE SCALE GENOMIC DNA]</scope>
    <source>
        <strain evidence="2 3">NOV-77</strain>
    </source>
</reference>
<feature type="region of interest" description="Disordered" evidence="1">
    <location>
        <begin position="135"/>
        <end position="206"/>
    </location>
</feature>
<feature type="compositionally biased region" description="Low complexity" evidence="1">
    <location>
        <begin position="191"/>
        <end position="206"/>
    </location>
</feature>
<proteinExistence type="predicted"/>
<comment type="caution">
    <text evidence="2">The sequence shown here is derived from an EMBL/GenBank/DDBJ whole genome shotgun (WGS) entry which is preliminary data.</text>
</comment>
<sequence length="206" mass="21506">MLLPASPRTRSVPVSDVKLLKVASDNTLKLAFGVVEASACQFDVVFFEKMAANSKEPSTALETLRGAITMCMSLLGDPDTTWFFHEDDGINLAETIQARASCRSSSESAEPPQTAQPHDLHLKASVTVVQTPSSAIGGLHQPLTATAAPTPATSTRPAAPTLTISTRPAEPPPARHDSSSNVSSTRPAAATLGTSSLDTTSSDYCA</sequence>
<evidence type="ECO:0000256" key="1">
    <source>
        <dbReference type="SAM" id="MobiDB-lite"/>
    </source>
</evidence>
<evidence type="ECO:0000313" key="2">
    <source>
        <dbReference type="EMBL" id="KAE9353241.1"/>
    </source>
</evidence>
<evidence type="ECO:0000313" key="3">
    <source>
        <dbReference type="Proteomes" id="UP000486351"/>
    </source>
</evidence>
<dbReference type="AlphaFoldDB" id="A0A6G0S9D3"/>
<accession>A0A6G0S9D3</accession>
<name>A0A6G0S9D3_9STRA</name>
<feature type="compositionally biased region" description="Low complexity" evidence="1">
    <location>
        <begin position="142"/>
        <end position="163"/>
    </location>
</feature>
<dbReference type="EMBL" id="QXFY01000183">
    <property type="protein sequence ID" value="KAE9353241.1"/>
    <property type="molecule type" value="Genomic_DNA"/>
</dbReference>
<protein>
    <submittedName>
        <fullName evidence="2">Uncharacterized protein</fullName>
    </submittedName>
</protein>
<dbReference type="Proteomes" id="UP000486351">
    <property type="component" value="Unassembled WGS sequence"/>
</dbReference>
<gene>
    <name evidence="2" type="ORF">PF008_g5078</name>
</gene>
<organism evidence="2 3">
    <name type="scientific">Phytophthora fragariae</name>
    <dbReference type="NCBI Taxonomy" id="53985"/>
    <lineage>
        <taxon>Eukaryota</taxon>
        <taxon>Sar</taxon>
        <taxon>Stramenopiles</taxon>
        <taxon>Oomycota</taxon>
        <taxon>Peronosporomycetes</taxon>
        <taxon>Peronosporales</taxon>
        <taxon>Peronosporaceae</taxon>
        <taxon>Phytophthora</taxon>
    </lineage>
</organism>